<dbReference type="SUPFAM" id="SSF55811">
    <property type="entry name" value="Nudix"/>
    <property type="match status" value="1"/>
</dbReference>
<sequence>MIVSENSSIRCVGAVVHDSRGRLLLVKRGRPPAAGKWSLPGGRVEQGESDHAAVRRELLEETGLSVEVGALLGTVLRPGVGGTYEIHDYACRSNGAAPSAGDDADAAAWVDGATFTTLDRAGELTEGLAEVLRSWGAEPTTG</sequence>
<dbReference type="PROSITE" id="PS00893">
    <property type="entry name" value="NUDIX_BOX"/>
    <property type="match status" value="1"/>
</dbReference>
<evidence type="ECO:0000313" key="5">
    <source>
        <dbReference type="EMBL" id="MEY8041759.1"/>
    </source>
</evidence>
<dbReference type="RefSeq" id="WP_345356411.1">
    <property type="nucleotide sequence ID" value="NZ_BAABII010000002.1"/>
</dbReference>
<evidence type="ECO:0000256" key="2">
    <source>
        <dbReference type="ARBA" id="ARBA00022801"/>
    </source>
</evidence>
<comment type="caution">
    <text evidence="5">The sequence shown here is derived from an EMBL/GenBank/DDBJ whole genome shotgun (WGS) entry which is preliminary data.</text>
</comment>
<dbReference type="Proteomes" id="UP001564626">
    <property type="component" value="Unassembled WGS sequence"/>
</dbReference>
<comment type="similarity">
    <text evidence="1 3">Belongs to the Nudix hydrolase family.</text>
</comment>
<proteinExistence type="inferred from homology"/>
<evidence type="ECO:0000256" key="3">
    <source>
        <dbReference type="RuleBase" id="RU003476"/>
    </source>
</evidence>
<keyword evidence="6" id="KW-1185">Reference proteome</keyword>
<dbReference type="InterPro" id="IPR000086">
    <property type="entry name" value="NUDIX_hydrolase_dom"/>
</dbReference>
<dbReference type="Gene3D" id="3.90.79.10">
    <property type="entry name" value="Nucleoside Triphosphate Pyrophosphohydrolase"/>
    <property type="match status" value="1"/>
</dbReference>
<dbReference type="Pfam" id="PF00293">
    <property type="entry name" value="NUDIX"/>
    <property type="match status" value="1"/>
</dbReference>
<dbReference type="PRINTS" id="PR00502">
    <property type="entry name" value="NUDIXFAMILY"/>
</dbReference>
<reference evidence="5 6" key="1">
    <citation type="submission" date="2024-08" db="EMBL/GenBank/DDBJ databases">
        <title>Genome mining of Saccharopolyspora cebuensis PGLac3 from Nigerian medicinal plant.</title>
        <authorList>
            <person name="Ezeobiora C.E."/>
            <person name="Igbokwe N.H."/>
            <person name="Amin D.H."/>
            <person name="Mendie U.E."/>
        </authorList>
    </citation>
    <scope>NUCLEOTIDE SEQUENCE [LARGE SCALE GENOMIC DNA]</scope>
    <source>
        <strain evidence="5 6">PGLac3</strain>
    </source>
</reference>
<keyword evidence="2 3" id="KW-0378">Hydrolase</keyword>
<evidence type="ECO:0000256" key="1">
    <source>
        <dbReference type="ARBA" id="ARBA00005582"/>
    </source>
</evidence>
<name>A0ABV4CLZ0_9PSEU</name>
<dbReference type="PROSITE" id="PS51462">
    <property type="entry name" value="NUDIX"/>
    <property type="match status" value="1"/>
</dbReference>
<feature type="domain" description="Nudix hydrolase" evidence="4">
    <location>
        <begin position="7"/>
        <end position="132"/>
    </location>
</feature>
<evidence type="ECO:0000259" key="4">
    <source>
        <dbReference type="PROSITE" id="PS51462"/>
    </source>
</evidence>
<accession>A0ABV4CLZ0</accession>
<protein>
    <submittedName>
        <fullName evidence="5">NUDIX domain-containing protein</fullName>
    </submittedName>
</protein>
<organism evidence="5 6">
    <name type="scientific">Saccharopolyspora cebuensis</name>
    <dbReference type="NCBI Taxonomy" id="418759"/>
    <lineage>
        <taxon>Bacteria</taxon>
        <taxon>Bacillati</taxon>
        <taxon>Actinomycetota</taxon>
        <taxon>Actinomycetes</taxon>
        <taxon>Pseudonocardiales</taxon>
        <taxon>Pseudonocardiaceae</taxon>
        <taxon>Saccharopolyspora</taxon>
    </lineage>
</organism>
<dbReference type="InterPro" id="IPR020084">
    <property type="entry name" value="NUDIX_hydrolase_CS"/>
</dbReference>
<evidence type="ECO:0000313" key="6">
    <source>
        <dbReference type="Proteomes" id="UP001564626"/>
    </source>
</evidence>
<dbReference type="InterPro" id="IPR015797">
    <property type="entry name" value="NUDIX_hydrolase-like_dom_sf"/>
</dbReference>
<gene>
    <name evidence="5" type="ORF">AB8O55_20310</name>
</gene>
<dbReference type="PANTHER" id="PTHR43736:SF1">
    <property type="entry name" value="DIHYDRONEOPTERIN TRIPHOSPHATE DIPHOSPHATASE"/>
    <property type="match status" value="1"/>
</dbReference>
<dbReference type="PANTHER" id="PTHR43736">
    <property type="entry name" value="ADP-RIBOSE PYROPHOSPHATASE"/>
    <property type="match status" value="1"/>
</dbReference>
<dbReference type="InterPro" id="IPR020476">
    <property type="entry name" value="Nudix_hydrolase"/>
</dbReference>
<dbReference type="EMBL" id="JBGEHV010000042">
    <property type="protein sequence ID" value="MEY8041759.1"/>
    <property type="molecule type" value="Genomic_DNA"/>
</dbReference>